<protein>
    <recommendedName>
        <fullName evidence="3">cyclic pyranopterin monophosphate synthase</fullName>
        <ecNumber evidence="3">4.6.1.17</ecNumber>
    </recommendedName>
</protein>
<keyword evidence="8" id="KW-1185">Reference proteome</keyword>
<dbReference type="OrthoDB" id="429626at2759"/>
<dbReference type="Proteomes" id="UP000601435">
    <property type="component" value="Unassembled WGS sequence"/>
</dbReference>
<comment type="pathway">
    <text evidence="2">Cofactor biosynthesis; molybdopterin biosynthesis.</text>
</comment>
<dbReference type="Pfam" id="PF01967">
    <property type="entry name" value="MoaC"/>
    <property type="match status" value="1"/>
</dbReference>
<proteinExistence type="predicted"/>
<dbReference type="GO" id="GO:0006777">
    <property type="term" value="P:Mo-molybdopterin cofactor biosynthetic process"/>
    <property type="evidence" value="ECO:0007669"/>
    <property type="project" value="UniProtKB-KW"/>
</dbReference>
<evidence type="ECO:0000256" key="2">
    <source>
        <dbReference type="ARBA" id="ARBA00005046"/>
    </source>
</evidence>
<dbReference type="Pfam" id="PF02391">
    <property type="entry name" value="MoaE"/>
    <property type="match status" value="1"/>
</dbReference>
<evidence type="ECO:0000256" key="1">
    <source>
        <dbReference type="ARBA" id="ARBA00001637"/>
    </source>
</evidence>
<dbReference type="PANTHER" id="PTHR23404">
    <property type="entry name" value="MOLYBDOPTERIN SYNTHASE RELATED"/>
    <property type="match status" value="1"/>
</dbReference>
<accession>A0A812Q777</accession>
<dbReference type="InterPro" id="IPR003448">
    <property type="entry name" value="Mopterin_biosynth_MoaE"/>
</dbReference>
<evidence type="ECO:0000256" key="3">
    <source>
        <dbReference type="ARBA" id="ARBA00012575"/>
    </source>
</evidence>
<name>A0A812Q777_9DINO</name>
<feature type="domain" description="Molybdopterin cofactor biosynthesis C (MoaC)" evidence="6">
    <location>
        <begin position="1"/>
        <end position="135"/>
    </location>
</feature>
<dbReference type="UniPathway" id="UPA00344"/>
<dbReference type="AlphaFoldDB" id="A0A812Q777"/>
<reference evidence="7" key="1">
    <citation type="submission" date="2021-02" db="EMBL/GenBank/DDBJ databases">
        <authorList>
            <person name="Dougan E. K."/>
            <person name="Rhodes N."/>
            <person name="Thang M."/>
            <person name="Chan C."/>
        </authorList>
    </citation>
    <scope>NUCLEOTIDE SEQUENCE</scope>
</reference>
<dbReference type="EMBL" id="CAJNJA010015696">
    <property type="protein sequence ID" value="CAE7366992.1"/>
    <property type="molecule type" value="Genomic_DNA"/>
</dbReference>
<dbReference type="GO" id="GO:0061799">
    <property type="term" value="F:cyclic pyranopterin monophosphate synthase activity"/>
    <property type="evidence" value="ECO:0007669"/>
    <property type="project" value="UniProtKB-EC"/>
</dbReference>
<evidence type="ECO:0000313" key="7">
    <source>
        <dbReference type="EMBL" id="CAE7366992.1"/>
    </source>
</evidence>
<keyword evidence="4" id="KW-0501">Molybdenum cofactor biosynthesis</keyword>
<evidence type="ECO:0000313" key="8">
    <source>
        <dbReference type="Proteomes" id="UP000601435"/>
    </source>
</evidence>
<dbReference type="InterPro" id="IPR036563">
    <property type="entry name" value="MoaE_sf"/>
</dbReference>
<sequence length="287" mass="30891">MVDISGKTVTARRAVATAVIHMQPETLRAIESDALKKGEVLAVARVAGIQGAKRCADLIPLCHPLPLTKVQIDFTRLTDTQLHIEAQCTVEGKTGVEMEALTAASIAALTVYDMCKAIDKTMMISDLCVLEKQGGKSGIGELTLKAGNLAELFAQIEIQLGNQDLIDNETTLSEGMQRSVIIQTEDFDASGLVQAMRAQHGAQIGALVTFTGLVREQNLVTGDNSAVATLTLEHYPGMTERSIHKIIDQAETRWPLLDVCVVHRVGTLAPTEQIVFVAVARICYGLS</sequence>
<dbReference type="InterPro" id="IPR047594">
    <property type="entry name" value="MoaC_bact/euk"/>
</dbReference>
<dbReference type="CDD" id="cd01420">
    <property type="entry name" value="MoaC_PE"/>
    <property type="match status" value="1"/>
</dbReference>
<dbReference type="Gene3D" id="3.90.1170.40">
    <property type="entry name" value="Molybdopterin biosynthesis MoaE subunit"/>
    <property type="match status" value="1"/>
</dbReference>
<dbReference type="InterPro" id="IPR023045">
    <property type="entry name" value="MoaC"/>
</dbReference>
<dbReference type="EC" id="4.6.1.17" evidence="3"/>
<dbReference type="InterPro" id="IPR002820">
    <property type="entry name" value="Mopterin_CF_biosynth-C_dom"/>
</dbReference>
<organism evidence="7 8">
    <name type="scientific">Symbiodinium necroappetens</name>
    <dbReference type="NCBI Taxonomy" id="1628268"/>
    <lineage>
        <taxon>Eukaryota</taxon>
        <taxon>Sar</taxon>
        <taxon>Alveolata</taxon>
        <taxon>Dinophyceae</taxon>
        <taxon>Suessiales</taxon>
        <taxon>Symbiodiniaceae</taxon>
        <taxon>Symbiodinium</taxon>
    </lineage>
</organism>
<keyword evidence="5" id="KW-0456">Lyase</keyword>
<dbReference type="SUPFAM" id="SSF55040">
    <property type="entry name" value="Molybdenum cofactor biosynthesis protein C, MoaC"/>
    <property type="match status" value="1"/>
</dbReference>
<dbReference type="CDD" id="cd00756">
    <property type="entry name" value="MoaE"/>
    <property type="match status" value="1"/>
</dbReference>
<evidence type="ECO:0000256" key="5">
    <source>
        <dbReference type="ARBA" id="ARBA00023239"/>
    </source>
</evidence>
<dbReference type="SUPFAM" id="SSF54690">
    <property type="entry name" value="Molybdopterin synthase subunit MoaE"/>
    <property type="match status" value="1"/>
</dbReference>
<gene>
    <name evidence="7" type="primary">moaC</name>
    <name evidence="7" type="ORF">SNEC2469_LOCUS9804</name>
</gene>
<evidence type="ECO:0000256" key="4">
    <source>
        <dbReference type="ARBA" id="ARBA00023150"/>
    </source>
</evidence>
<dbReference type="NCBIfam" id="NF006870">
    <property type="entry name" value="PRK09364.1"/>
    <property type="match status" value="1"/>
</dbReference>
<comment type="catalytic activity">
    <reaction evidence="1">
        <text>(8S)-3',8-cyclo-7,8-dihydroguanosine 5'-triphosphate = cyclic pyranopterin phosphate + diphosphate</text>
        <dbReference type="Rhea" id="RHEA:49580"/>
        <dbReference type="ChEBI" id="CHEBI:33019"/>
        <dbReference type="ChEBI" id="CHEBI:59648"/>
        <dbReference type="ChEBI" id="CHEBI:131766"/>
        <dbReference type="EC" id="4.6.1.17"/>
    </reaction>
</comment>
<dbReference type="NCBIfam" id="TIGR00581">
    <property type="entry name" value="moaC"/>
    <property type="match status" value="1"/>
</dbReference>
<comment type="caution">
    <text evidence="7">The sequence shown here is derived from an EMBL/GenBank/DDBJ whole genome shotgun (WGS) entry which is preliminary data.</text>
</comment>
<dbReference type="Gene3D" id="3.30.70.640">
    <property type="entry name" value="Molybdopterin cofactor biosynthesis C (MoaC) domain"/>
    <property type="match status" value="1"/>
</dbReference>
<evidence type="ECO:0000259" key="6">
    <source>
        <dbReference type="Pfam" id="PF01967"/>
    </source>
</evidence>
<dbReference type="InterPro" id="IPR036522">
    <property type="entry name" value="MoaC_sf"/>
</dbReference>